<feature type="domain" description="Pyridine nucleotide-disulphide oxidoreductase dimerisation" evidence="7">
    <location>
        <begin position="374"/>
        <end position="483"/>
    </location>
</feature>
<feature type="disulfide bond" description="Redox-active" evidence="6">
    <location>
        <begin position="51"/>
        <end position="56"/>
    </location>
</feature>
<organism evidence="9 10">
    <name type="scientific">Orbilia blumenaviensis</name>
    <dbReference type="NCBI Taxonomy" id="1796055"/>
    <lineage>
        <taxon>Eukaryota</taxon>
        <taxon>Fungi</taxon>
        <taxon>Dikarya</taxon>
        <taxon>Ascomycota</taxon>
        <taxon>Pezizomycotina</taxon>
        <taxon>Orbiliomycetes</taxon>
        <taxon>Orbiliales</taxon>
        <taxon>Orbiliaceae</taxon>
        <taxon>Orbilia</taxon>
    </lineage>
</organism>
<sequence length="500" mass="55269">MLNRLIMDPKHYKFIILGSGQAAPPLAQALTAAHGKQSTLIVEKAFIGGTCINYGCTPTKTMIASGRAAYTYSRREEFGIRKFNSIPRVPDGAVDMAVIKERMAKIVKNFRGSSEDKLKISGVDVQYGEARFIGPKNIVVTANATGRETEYTADQIFINTGCRPAESQLPGASKIDPKRLLNSTTIMELTELPRKLIVVGAGYVGLEFAQLFKRLGSDVTIVGRSETILAREDENVSNELFMMLGREEIDFELGIIMLRLENDKSLGTPRVSLVYKPTPLGGHKSILATHILWATGRVPNTDMLDAAKGGIQLDEKGFIKCDEYLKTTAEGVYVMGDVKGGPAFTHISYDDFRILKNNILSPDAPKLSTKNRMVPYTVYTDPQLGHIGVHEHDVRKTYPGRKIKVAQMPMKWVARAIETDEKRGLMKAIVDGDTEEILGFTCLGIEGGEIMSMVQIAMMGGLKYSQLRDATFAHPTLAESLNNLWAHLEDLQEYEDSDKE</sequence>
<comment type="cofactor">
    <cofactor evidence="5">
        <name>FAD</name>
        <dbReference type="ChEBI" id="CHEBI:57692"/>
    </cofactor>
    <text evidence="5">Binds 1 FAD per subunit.</text>
</comment>
<feature type="binding site" evidence="5">
    <location>
        <position position="337"/>
    </location>
    <ligand>
        <name>FAD</name>
        <dbReference type="ChEBI" id="CHEBI:57692"/>
    </ligand>
</feature>
<evidence type="ECO:0000256" key="2">
    <source>
        <dbReference type="ARBA" id="ARBA00022630"/>
    </source>
</evidence>
<feature type="binding site" evidence="5">
    <location>
        <position position="296"/>
    </location>
    <ligand>
        <name>NAD(+)</name>
        <dbReference type="ChEBI" id="CHEBI:57540"/>
    </ligand>
</feature>
<evidence type="ECO:0000259" key="7">
    <source>
        <dbReference type="Pfam" id="PF02852"/>
    </source>
</evidence>
<evidence type="ECO:0000256" key="6">
    <source>
        <dbReference type="PIRSR" id="PIRSR000350-4"/>
    </source>
</evidence>
<gene>
    <name evidence="9" type="ORF">TWF730_007384</name>
</gene>
<keyword evidence="5" id="KW-0520">NAD</keyword>
<feature type="binding site" evidence="5">
    <location>
        <position position="60"/>
    </location>
    <ligand>
        <name>FAD</name>
        <dbReference type="ChEBI" id="CHEBI:57692"/>
    </ligand>
</feature>
<dbReference type="PIRSF" id="PIRSF000350">
    <property type="entry name" value="Mercury_reductase_MerA"/>
    <property type="match status" value="1"/>
</dbReference>
<keyword evidence="5" id="KW-0547">Nucleotide-binding</keyword>
<dbReference type="InterPro" id="IPR036188">
    <property type="entry name" value="FAD/NAD-bd_sf"/>
</dbReference>
<evidence type="ECO:0000313" key="9">
    <source>
        <dbReference type="EMBL" id="KAK6358030.1"/>
    </source>
</evidence>
<dbReference type="Pfam" id="PF02852">
    <property type="entry name" value="Pyr_redox_dim"/>
    <property type="match status" value="1"/>
</dbReference>
<dbReference type="GO" id="GO:0003955">
    <property type="term" value="F:NAD(P)H dehydrogenase (quinone) activity"/>
    <property type="evidence" value="ECO:0007669"/>
    <property type="project" value="TreeGrafter"/>
</dbReference>
<dbReference type="InterPro" id="IPR016156">
    <property type="entry name" value="FAD/NAD-linked_Rdtase_dimer_sf"/>
</dbReference>
<evidence type="ECO:0000313" key="10">
    <source>
        <dbReference type="Proteomes" id="UP001373714"/>
    </source>
</evidence>
<dbReference type="PRINTS" id="PR00368">
    <property type="entry name" value="FADPNR"/>
</dbReference>
<evidence type="ECO:0000256" key="3">
    <source>
        <dbReference type="ARBA" id="ARBA00022827"/>
    </source>
</evidence>
<dbReference type="PANTHER" id="PTHR43014">
    <property type="entry name" value="MERCURIC REDUCTASE"/>
    <property type="match status" value="1"/>
</dbReference>
<feature type="domain" description="FAD/NAD(P)-binding" evidence="8">
    <location>
        <begin position="12"/>
        <end position="348"/>
    </location>
</feature>
<evidence type="ECO:0000259" key="8">
    <source>
        <dbReference type="Pfam" id="PF07992"/>
    </source>
</evidence>
<dbReference type="SUPFAM" id="SSF51905">
    <property type="entry name" value="FAD/NAD(P)-binding domain"/>
    <property type="match status" value="1"/>
</dbReference>
<protein>
    <recommendedName>
        <fullName evidence="11">Mercuric reductase</fullName>
    </recommendedName>
</protein>
<reference evidence="9 10" key="1">
    <citation type="submission" date="2019-10" db="EMBL/GenBank/DDBJ databases">
        <authorList>
            <person name="Palmer J.M."/>
        </authorList>
    </citation>
    <scope>NUCLEOTIDE SEQUENCE [LARGE SCALE GENOMIC DNA]</scope>
    <source>
        <strain evidence="9 10">TWF730</strain>
    </source>
</reference>
<dbReference type="EMBL" id="JAVHNS010000004">
    <property type="protein sequence ID" value="KAK6358030.1"/>
    <property type="molecule type" value="Genomic_DNA"/>
</dbReference>
<evidence type="ECO:0000256" key="1">
    <source>
        <dbReference type="ARBA" id="ARBA00007532"/>
    </source>
</evidence>
<dbReference type="GO" id="GO:0050660">
    <property type="term" value="F:flavin adenine dinucleotide binding"/>
    <property type="evidence" value="ECO:0007669"/>
    <property type="project" value="TreeGrafter"/>
</dbReference>
<keyword evidence="10" id="KW-1185">Reference proteome</keyword>
<comment type="similarity">
    <text evidence="1">Belongs to the class-I pyridine nucleotide-disulfide oxidoreductase family.</text>
</comment>
<name>A0AAV9VE27_9PEZI</name>
<dbReference type="InterPro" id="IPR001100">
    <property type="entry name" value="Pyr_nuc-diS_OxRdtase"/>
</dbReference>
<dbReference type="InterPro" id="IPR023753">
    <property type="entry name" value="FAD/NAD-binding_dom"/>
</dbReference>
<evidence type="ECO:0000256" key="4">
    <source>
        <dbReference type="PIRSR" id="PIRSR000350-2"/>
    </source>
</evidence>
<dbReference type="PANTHER" id="PTHR43014:SF2">
    <property type="entry name" value="MERCURIC REDUCTASE"/>
    <property type="match status" value="1"/>
</dbReference>
<proteinExistence type="inferred from homology"/>
<dbReference type="AlphaFoldDB" id="A0AAV9VE27"/>
<keyword evidence="3 5" id="KW-0274">FAD</keyword>
<feature type="active site" description="Proton acceptor" evidence="4">
    <location>
        <position position="474"/>
    </location>
</feature>
<evidence type="ECO:0008006" key="11">
    <source>
        <dbReference type="Google" id="ProtNLM"/>
    </source>
</evidence>
<keyword evidence="2" id="KW-0285">Flavoprotein</keyword>
<dbReference type="Pfam" id="PF07992">
    <property type="entry name" value="Pyr_redox_2"/>
    <property type="match status" value="1"/>
</dbReference>
<dbReference type="SUPFAM" id="SSF55424">
    <property type="entry name" value="FAD/NAD-linked reductases, dimerisation (C-terminal) domain"/>
    <property type="match status" value="1"/>
</dbReference>
<dbReference type="Gene3D" id="3.30.390.30">
    <property type="match status" value="1"/>
</dbReference>
<dbReference type="Proteomes" id="UP001373714">
    <property type="component" value="Unassembled WGS sequence"/>
</dbReference>
<accession>A0AAV9VE27</accession>
<dbReference type="PRINTS" id="PR00411">
    <property type="entry name" value="PNDRDTASEI"/>
</dbReference>
<dbReference type="Gene3D" id="3.50.50.60">
    <property type="entry name" value="FAD/NAD(P)-binding domain"/>
    <property type="match status" value="2"/>
</dbReference>
<dbReference type="InterPro" id="IPR004099">
    <property type="entry name" value="Pyr_nucl-diS_OxRdtase_dimer"/>
</dbReference>
<comment type="caution">
    <text evidence="9">The sequence shown here is derived from an EMBL/GenBank/DDBJ whole genome shotgun (WGS) entry which is preliminary data.</text>
</comment>
<feature type="binding site" evidence="5">
    <location>
        <begin position="200"/>
        <end position="207"/>
    </location>
    <ligand>
        <name>NAD(+)</name>
        <dbReference type="ChEBI" id="CHEBI:57540"/>
    </ligand>
</feature>
<evidence type="ECO:0000256" key="5">
    <source>
        <dbReference type="PIRSR" id="PIRSR000350-3"/>
    </source>
</evidence>